<evidence type="ECO:0000256" key="6">
    <source>
        <dbReference type="ARBA" id="ARBA00023136"/>
    </source>
</evidence>
<dbReference type="GO" id="GO:0015179">
    <property type="term" value="F:L-amino acid transmembrane transporter activity"/>
    <property type="evidence" value="ECO:0007669"/>
    <property type="project" value="TreeGrafter"/>
</dbReference>
<dbReference type="PANTHER" id="PTHR22950">
    <property type="entry name" value="AMINO ACID TRANSPORTER"/>
    <property type="match status" value="1"/>
</dbReference>
<evidence type="ECO:0000313" key="9">
    <source>
        <dbReference type="EMBL" id="KAG2272229.1"/>
    </source>
</evidence>
<evidence type="ECO:0000256" key="4">
    <source>
        <dbReference type="ARBA" id="ARBA00022970"/>
    </source>
</evidence>
<evidence type="ECO:0000313" key="10">
    <source>
        <dbReference type="Proteomes" id="UP000886595"/>
    </source>
</evidence>
<comment type="subcellular location">
    <subcellularLocation>
        <location evidence="1">Membrane</location>
        <topology evidence="1">Multi-pass membrane protein</topology>
    </subcellularLocation>
</comment>
<evidence type="ECO:0000256" key="1">
    <source>
        <dbReference type="ARBA" id="ARBA00004141"/>
    </source>
</evidence>
<keyword evidence="4" id="KW-0029">Amino-acid transport</keyword>
<keyword evidence="3 7" id="KW-0812">Transmembrane</keyword>
<sequence>MAIKGDGGRRYRCISSATEFSFFRGQSVGYSDAGNIIVSIVGTGVLGLPYAFRVAGWFAGSLGVIIIGFATYYSMLLLVSSFLPH</sequence>
<comment type="caution">
    <text evidence="9">The sequence shown here is derived from an EMBL/GenBank/DDBJ whole genome shotgun (WGS) entry which is preliminary data.</text>
</comment>
<organism evidence="9 10">
    <name type="scientific">Brassica carinata</name>
    <name type="common">Ethiopian mustard</name>
    <name type="synonym">Abyssinian cabbage</name>
    <dbReference type="NCBI Taxonomy" id="52824"/>
    <lineage>
        <taxon>Eukaryota</taxon>
        <taxon>Viridiplantae</taxon>
        <taxon>Streptophyta</taxon>
        <taxon>Embryophyta</taxon>
        <taxon>Tracheophyta</taxon>
        <taxon>Spermatophyta</taxon>
        <taxon>Magnoliopsida</taxon>
        <taxon>eudicotyledons</taxon>
        <taxon>Gunneridae</taxon>
        <taxon>Pentapetalae</taxon>
        <taxon>rosids</taxon>
        <taxon>malvids</taxon>
        <taxon>Brassicales</taxon>
        <taxon>Brassicaceae</taxon>
        <taxon>Brassiceae</taxon>
        <taxon>Brassica</taxon>
    </lineage>
</organism>
<dbReference type="Proteomes" id="UP000886595">
    <property type="component" value="Unassembled WGS sequence"/>
</dbReference>
<reference evidence="9 10" key="1">
    <citation type="submission" date="2020-02" db="EMBL/GenBank/DDBJ databases">
        <authorList>
            <person name="Ma Q."/>
            <person name="Huang Y."/>
            <person name="Song X."/>
            <person name="Pei D."/>
        </authorList>
    </citation>
    <scope>NUCLEOTIDE SEQUENCE [LARGE SCALE GENOMIC DNA]</scope>
    <source>
        <strain evidence="9">Sxm20200214</strain>
        <tissue evidence="9">Leaf</tissue>
    </source>
</reference>
<name>A0A8X7QRX8_BRACI</name>
<evidence type="ECO:0000256" key="2">
    <source>
        <dbReference type="ARBA" id="ARBA00022448"/>
    </source>
</evidence>
<proteinExistence type="predicted"/>
<dbReference type="GO" id="GO:0005774">
    <property type="term" value="C:vacuolar membrane"/>
    <property type="evidence" value="ECO:0007669"/>
    <property type="project" value="TreeGrafter"/>
</dbReference>
<feature type="transmembrane region" description="Helical" evidence="7">
    <location>
        <begin position="33"/>
        <end position="52"/>
    </location>
</feature>
<dbReference type="Pfam" id="PF01490">
    <property type="entry name" value="Aa_trans"/>
    <property type="match status" value="1"/>
</dbReference>
<feature type="transmembrane region" description="Helical" evidence="7">
    <location>
        <begin position="58"/>
        <end position="83"/>
    </location>
</feature>
<accession>A0A8X7QRX8</accession>
<dbReference type="EMBL" id="JAAMPC010000013">
    <property type="protein sequence ID" value="KAG2272229.1"/>
    <property type="molecule type" value="Genomic_DNA"/>
</dbReference>
<gene>
    <name evidence="9" type="ORF">Bca52824_066784</name>
</gene>
<dbReference type="OrthoDB" id="1684102at2759"/>
<keyword evidence="5 7" id="KW-1133">Transmembrane helix</keyword>
<protein>
    <recommendedName>
        <fullName evidence="8">Amino acid transporter transmembrane domain-containing protein</fullName>
    </recommendedName>
</protein>
<feature type="domain" description="Amino acid transporter transmembrane" evidence="8">
    <location>
        <begin position="33"/>
        <end position="80"/>
    </location>
</feature>
<keyword evidence="2" id="KW-0813">Transport</keyword>
<dbReference type="AlphaFoldDB" id="A0A8X7QRX8"/>
<keyword evidence="6 7" id="KW-0472">Membrane</keyword>
<evidence type="ECO:0000256" key="7">
    <source>
        <dbReference type="SAM" id="Phobius"/>
    </source>
</evidence>
<dbReference type="PANTHER" id="PTHR22950:SF657">
    <property type="entry name" value="AMINO ACID TRANSPORTER TRANSMEMBRANE DOMAIN-CONTAINING PROTEIN"/>
    <property type="match status" value="1"/>
</dbReference>
<keyword evidence="10" id="KW-1185">Reference proteome</keyword>
<evidence type="ECO:0000256" key="5">
    <source>
        <dbReference type="ARBA" id="ARBA00022989"/>
    </source>
</evidence>
<dbReference type="InterPro" id="IPR013057">
    <property type="entry name" value="AA_transpt_TM"/>
</dbReference>
<evidence type="ECO:0000256" key="3">
    <source>
        <dbReference type="ARBA" id="ARBA00022692"/>
    </source>
</evidence>
<evidence type="ECO:0000259" key="8">
    <source>
        <dbReference type="Pfam" id="PF01490"/>
    </source>
</evidence>